<feature type="chain" id="PRO_5003389822" evidence="2">
    <location>
        <begin position="28"/>
        <end position="395"/>
    </location>
</feature>
<reference evidence="3 4" key="2">
    <citation type="journal article" date="2012" name="Proc. Natl. Acad. Sci. U.S.A.">
        <title>Antigenic diversity is generated by distinct evolutionary mechanisms in African trypanosome species.</title>
        <authorList>
            <person name="Jackson A.P."/>
            <person name="Berry A."/>
            <person name="Aslett M."/>
            <person name="Allison H.C."/>
            <person name="Burton P."/>
            <person name="Vavrova-Anderson J."/>
            <person name="Brown R."/>
            <person name="Browne H."/>
            <person name="Corton N."/>
            <person name="Hauser H."/>
            <person name="Gamble J."/>
            <person name="Gilderthorp R."/>
            <person name="Marcello L."/>
            <person name="McQuillan J."/>
            <person name="Otto T.D."/>
            <person name="Quail M.A."/>
            <person name="Sanders M.J."/>
            <person name="van Tonder A."/>
            <person name="Ginger M.L."/>
            <person name="Field M.C."/>
            <person name="Barry J.D."/>
            <person name="Hertz-Fowler C."/>
            <person name="Berriman M."/>
        </authorList>
    </citation>
    <scope>NUCLEOTIDE SEQUENCE [LARGE SCALE GENOMIC DNA]</scope>
    <source>
        <strain evidence="3 4">IL3000</strain>
    </source>
</reference>
<organism evidence="3 4">
    <name type="scientific">Trypanosoma congolense (strain IL3000)</name>
    <dbReference type="NCBI Taxonomy" id="1068625"/>
    <lineage>
        <taxon>Eukaryota</taxon>
        <taxon>Discoba</taxon>
        <taxon>Euglenozoa</taxon>
        <taxon>Kinetoplastea</taxon>
        <taxon>Metakinetoplastina</taxon>
        <taxon>Trypanosomatida</taxon>
        <taxon>Trypanosomatidae</taxon>
        <taxon>Trypanosoma</taxon>
        <taxon>Nannomonas</taxon>
    </lineage>
</organism>
<keyword evidence="4" id="KW-1185">Reference proteome</keyword>
<feature type="region of interest" description="Disordered" evidence="1">
    <location>
        <begin position="286"/>
        <end position="358"/>
    </location>
</feature>
<keyword evidence="2" id="KW-0732">Signal</keyword>
<protein>
    <submittedName>
        <fullName evidence="3">Variant surface glycoprotein</fullName>
    </submittedName>
</protein>
<feature type="compositionally biased region" description="Polar residues" evidence="1">
    <location>
        <begin position="335"/>
        <end position="351"/>
    </location>
</feature>
<gene>
    <name evidence="3" type="ORF">TCIL3000_0_33620</name>
</gene>
<sequence length="395" mass="43933">MMEPRRVGKGVLAVVLLMAMAVGRVWASYTDYKEGHNFNGEDHDVLCAVFQASLDLWEASRDSELKLDAGLLGGVRQAIFGNYGSTNIEDFKDTLPKDYSKPKHRGVWCGTCHYQEKYYPGRSITHDLMCLCTPGYFGEPFYYYYWIFGYRFGKTGFKLCGKEHADMVKDQFDGWYAYQGEEAKGLEKPWKTVVMGCFNEWKSNKGTGKPNLEEKVATLNETIKKFISVLKDSNGRHKLGGMHGHNTDSDGKDEKSMHVWYGKCDDKKRPWWKKLSDVLTKKTLAQLVVKPHPTEPHGGPSSGSSGRGTTQQGHPGFPESGSKFQDEEAGEGSPEQGSNSTQTQGLTNGTATLFDGTGSGSMGAEGNYSAHFQYLRSGTHITLSYSWLLSALLLV</sequence>
<evidence type="ECO:0000256" key="1">
    <source>
        <dbReference type="SAM" id="MobiDB-lite"/>
    </source>
</evidence>
<evidence type="ECO:0000313" key="3">
    <source>
        <dbReference type="EMBL" id="CCD12486.1"/>
    </source>
</evidence>
<dbReference type="EMBL" id="CAEQ01000742">
    <property type="protein sequence ID" value="CCD12486.1"/>
    <property type="molecule type" value="Genomic_DNA"/>
</dbReference>
<evidence type="ECO:0000313" key="4">
    <source>
        <dbReference type="Proteomes" id="UP000000702"/>
    </source>
</evidence>
<name>F9W5N4_TRYCI</name>
<dbReference type="Proteomes" id="UP000000702">
    <property type="component" value="Unassembled WGS sequence"/>
</dbReference>
<accession>F9W5N4</accession>
<dbReference type="VEuPathDB" id="TriTrypDB:TcIL3000_0_33620"/>
<feature type="compositionally biased region" description="Low complexity" evidence="1">
    <location>
        <begin position="296"/>
        <end position="314"/>
    </location>
</feature>
<feature type="signal peptide" evidence="2">
    <location>
        <begin position="1"/>
        <end position="27"/>
    </location>
</feature>
<proteinExistence type="predicted"/>
<evidence type="ECO:0000256" key="2">
    <source>
        <dbReference type="SAM" id="SignalP"/>
    </source>
</evidence>
<dbReference type="AlphaFoldDB" id="F9W5N4"/>
<comment type="caution">
    <text evidence="3">The sequence shown here is derived from an EMBL/GenBank/DDBJ whole genome shotgun (WGS) entry which is preliminary data.</text>
</comment>
<reference evidence="4" key="1">
    <citation type="submission" date="2011-07" db="EMBL/GenBank/DDBJ databases">
        <title>Divergent evolution of antigenic variation in African trypanosomes.</title>
        <authorList>
            <person name="Jackson A.P."/>
            <person name="Berry A."/>
            <person name="Allison H.C."/>
            <person name="Burton P."/>
            <person name="Anderson J."/>
            <person name="Aslett M."/>
            <person name="Brown R."/>
            <person name="Corton N."/>
            <person name="Harris D."/>
            <person name="Hauser H."/>
            <person name="Gamble J."/>
            <person name="Gilderthorp R."/>
            <person name="McQuillan J."/>
            <person name="Quail M.A."/>
            <person name="Sanders M."/>
            <person name="Van Tonder A."/>
            <person name="Ginger M.L."/>
            <person name="Donelson J.E."/>
            <person name="Field M.C."/>
            <person name="Barry J.D."/>
            <person name="Berriman M."/>
            <person name="Hertz-Fowler C."/>
        </authorList>
    </citation>
    <scope>NUCLEOTIDE SEQUENCE [LARGE SCALE GENOMIC DNA]</scope>
    <source>
        <strain evidence="4">IL3000</strain>
    </source>
</reference>